<protein>
    <submittedName>
        <fullName evidence="2">Aldo/keto reductase</fullName>
    </submittedName>
</protein>
<dbReference type="PANTHER" id="PTHR43638">
    <property type="entry name" value="OXIDOREDUCTASE, ALDO/KETO REDUCTASE FAMILY PROTEIN"/>
    <property type="match status" value="1"/>
</dbReference>
<dbReference type="HOGENOM" id="CLU_023205_2_3_2"/>
<keyword evidence="3" id="KW-1185">Reference proteome</keyword>
<dbReference type="eggNOG" id="arCOG01619">
    <property type="taxonomic scope" value="Archaea"/>
</dbReference>
<dbReference type="SUPFAM" id="SSF51430">
    <property type="entry name" value="NAD(P)-linked oxidoreductase"/>
    <property type="match status" value="1"/>
</dbReference>
<dbReference type="OrthoDB" id="275427at2157"/>
<dbReference type="AlphaFoldDB" id="F4FZX6"/>
<dbReference type="PRINTS" id="PR00069">
    <property type="entry name" value="ALDKETRDTASE"/>
</dbReference>
<sequence>MNLCDKKISKIGFGTWKIGGGYWSADKTRDNYWVDLLRFVFEKGINVFDTAEMYGGGHTEELVGQALRDIDREEYVVITKVWNNHLSFDDVIKSATASLRRLNLKSVDLYLIHWPSPSVPLRETIRAMEKLVDDGLVNCIGISNFDVELVQEALEASRKHDIEANEIEYSYLKRDPESRLIPFLEKNGIKVIAYSPLGRGEVTKDKRLQEIAKNYNATPIQVALNYVSKKAIPIPKASTKPHVEELAKALTWDLRDEDYLALSR</sequence>
<evidence type="ECO:0000313" key="3">
    <source>
        <dbReference type="Proteomes" id="UP000007812"/>
    </source>
</evidence>
<proteinExistence type="predicted"/>
<name>F4FZX6_METCR</name>
<dbReference type="RefSeq" id="WP_013738236.1">
    <property type="nucleotide sequence ID" value="NC_015435.1"/>
</dbReference>
<evidence type="ECO:0000259" key="1">
    <source>
        <dbReference type="Pfam" id="PF00248"/>
    </source>
</evidence>
<dbReference type="CDD" id="cd19072">
    <property type="entry name" value="AKR_AKR3F1-like"/>
    <property type="match status" value="1"/>
</dbReference>
<evidence type="ECO:0000313" key="2">
    <source>
        <dbReference type="EMBL" id="AEB95738.1"/>
    </source>
</evidence>
<dbReference type="InterPro" id="IPR023210">
    <property type="entry name" value="NADP_OxRdtase_dom"/>
</dbReference>
<accession>F4FZX6</accession>
<dbReference type="Proteomes" id="UP000007812">
    <property type="component" value="Chromosome"/>
</dbReference>
<organism evidence="2 3">
    <name type="scientific">Metallosphaera cuprina (strain Ar-4)</name>
    <dbReference type="NCBI Taxonomy" id="1006006"/>
    <lineage>
        <taxon>Archaea</taxon>
        <taxon>Thermoproteota</taxon>
        <taxon>Thermoprotei</taxon>
        <taxon>Sulfolobales</taxon>
        <taxon>Sulfolobaceae</taxon>
        <taxon>Metallosphaera</taxon>
    </lineage>
</organism>
<dbReference type="Gene3D" id="3.20.20.100">
    <property type="entry name" value="NADP-dependent oxidoreductase domain"/>
    <property type="match status" value="1"/>
</dbReference>
<dbReference type="PATRIC" id="fig|1006006.8.peg.1637"/>
<dbReference type="PANTHER" id="PTHR43638:SF3">
    <property type="entry name" value="ALDEHYDE REDUCTASE"/>
    <property type="match status" value="1"/>
</dbReference>
<dbReference type="InterPro" id="IPR036812">
    <property type="entry name" value="NAD(P)_OxRdtase_dom_sf"/>
</dbReference>
<dbReference type="EMBL" id="CP002656">
    <property type="protein sequence ID" value="AEB95738.1"/>
    <property type="molecule type" value="Genomic_DNA"/>
</dbReference>
<dbReference type="GO" id="GO:0016491">
    <property type="term" value="F:oxidoreductase activity"/>
    <property type="evidence" value="ECO:0007669"/>
    <property type="project" value="InterPro"/>
</dbReference>
<dbReference type="InterPro" id="IPR020471">
    <property type="entry name" value="AKR"/>
</dbReference>
<dbReference type="PIRSF" id="PIRSF000097">
    <property type="entry name" value="AKR"/>
    <property type="match status" value="1"/>
</dbReference>
<dbReference type="GeneID" id="10493824"/>
<reference evidence="2 3" key="1">
    <citation type="journal article" date="2011" name="J. Bacteriol.">
        <title>Complete genome sequence of Metallosphaera cuprina, a metal sulfide-oxidizing archaeon from a hot spring.</title>
        <authorList>
            <person name="Liu L.J."/>
            <person name="You X.Y."/>
            <person name="Zheng H."/>
            <person name="Wang S."/>
            <person name="Jiang C.Y."/>
            <person name="Liu S.J."/>
        </authorList>
    </citation>
    <scope>NUCLEOTIDE SEQUENCE [LARGE SCALE GENOMIC DNA]</scope>
    <source>
        <strain evidence="2 3">Ar-4</strain>
    </source>
</reference>
<dbReference type="KEGG" id="mcn:Mcup_1635"/>
<feature type="domain" description="NADP-dependent oxidoreductase" evidence="1">
    <location>
        <begin position="10"/>
        <end position="259"/>
    </location>
</feature>
<gene>
    <name evidence="2" type="ordered locus">Mcup_1635</name>
</gene>
<dbReference type="STRING" id="1006006.Mcup_1635"/>
<dbReference type="Pfam" id="PF00248">
    <property type="entry name" value="Aldo_ket_red"/>
    <property type="match status" value="1"/>
</dbReference>